<evidence type="ECO:0000256" key="1">
    <source>
        <dbReference type="SAM" id="MobiDB-lite"/>
    </source>
</evidence>
<keyword evidence="2" id="KW-0472">Membrane</keyword>
<dbReference type="RefSeq" id="WP_166396822.1">
    <property type="nucleotide sequence ID" value="NZ_CP045121.1"/>
</dbReference>
<dbReference type="AlphaFoldDB" id="A0A6G8PY51"/>
<organism evidence="3 4">
    <name type="scientific">Rubrobacter marinus</name>
    <dbReference type="NCBI Taxonomy" id="2653852"/>
    <lineage>
        <taxon>Bacteria</taxon>
        <taxon>Bacillati</taxon>
        <taxon>Actinomycetota</taxon>
        <taxon>Rubrobacteria</taxon>
        <taxon>Rubrobacterales</taxon>
        <taxon>Rubrobacteraceae</taxon>
        <taxon>Rubrobacter</taxon>
    </lineage>
</organism>
<gene>
    <name evidence="3" type="ORF">GBA65_12235</name>
</gene>
<keyword evidence="4" id="KW-1185">Reference proteome</keyword>
<protein>
    <submittedName>
        <fullName evidence="3">Uncharacterized protein</fullName>
    </submittedName>
</protein>
<evidence type="ECO:0000256" key="2">
    <source>
        <dbReference type="SAM" id="Phobius"/>
    </source>
</evidence>
<feature type="region of interest" description="Disordered" evidence="1">
    <location>
        <begin position="50"/>
        <end position="94"/>
    </location>
</feature>
<dbReference type="Proteomes" id="UP000502706">
    <property type="component" value="Chromosome"/>
</dbReference>
<accession>A0A6G8PY51</accession>
<feature type="compositionally biased region" description="Low complexity" evidence="1">
    <location>
        <begin position="50"/>
        <end position="69"/>
    </location>
</feature>
<sequence>MIGRAAEIWPLFALMQPVGAAVFALDGILIGAGDTRFLKWSMLAALAAFAPSPSGRSSSASGSSGLGRPARVDGDAPRHLRLALRRAPVGRRGA</sequence>
<keyword evidence="2" id="KW-1133">Transmembrane helix</keyword>
<evidence type="ECO:0000313" key="3">
    <source>
        <dbReference type="EMBL" id="QIN79162.1"/>
    </source>
</evidence>
<name>A0A6G8PY51_9ACTN</name>
<proteinExistence type="predicted"/>
<keyword evidence="2" id="KW-0812">Transmembrane</keyword>
<reference evidence="3 4" key="1">
    <citation type="submission" date="2019-10" db="EMBL/GenBank/DDBJ databases">
        <title>Rubrobacter sp nov SCSIO 52915 isolated from a deep-sea sediment in the South China Sea.</title>
        <authorList>
            <person name="Chen R.W."/>
        </authorList>
    </citation>
    <scope>NUCLEOTIDE SEQUENCE [LARGE SCALE GENOMIC DNA]</scope>
    <source>
        <strain evidence="3 4">SCSIO 52915</strain>
    </source>
</reference>
<dbReference type="EMBL" id="CP045121">
    <property type="protein sequence ID" value="QIN79162.1"/>
    <property type="molecule type" value="Genomic_DNA"/>
</dbReference>
<evidence type="ECO:0000313" key="4">
    <source>
        <dbReference type="Proteomes" id="UP000502706"/>
    </source>
</evidence>
<dbReference type="KEGG" id="rmar:GBA65_12235"/>
<feature type="transmembrane region" description="Helical" evidence="2">
    <location>
        <begin position="12"/>
        <end position="32"/>
    </location>
</feature>